<sequence length="180" mass="19838">MTRRYWNINLEEMMEAGVHFGHGTRKWNPRMAPYISAKWLTSIGPELVKVSAAGQAIEGIMRQPGGEGKIRGSVATNEAYGLLEDDSEWNDAMKQASEWANPASLRELFVTLILLSTGVGYGGGAASDHLGEVVLAFCGGSEGIMFFSELEAIEKGLQGCQLHGFWRVEVSSNYLFREYQ</sequence>
<keyword evidence="5" id="KW-1185">Reference proteome</keyword>
<dbReference type="Pfam" id="PF00318">
    <property type="entry name" value="Ribosomal_S2"/>
    <property type="match status" value="1"/>
</dbReference>
<proteinExistence type="inferred from homology"/>
<keyword evidence="3" id="KW-0687">Ribonucleoprotein</keyword>
<dbReference type="InterPro" id="IPR023591">
    <property type="entry name" value="Ribosomal_uS2_flav_dom_sf"/>
</dbReference>
<dbReference type="GO" id="GO:0005840">
    <property type="term" value="C:ribosome"/>
    <property type="evidence" value="ECO:0007669"/>
    <property type="project" value="UniProtKB-KW"/>
</dbReference>
<evidence type="ECO:0008006" key="6">
    <source>
        <dbReference type="Google" id="ProtNLM"/>
    </source>
</evidence>
<dbReference type="Gene3D" id="3.40.50.10490">
    <property type="entry name" value="Glucose-6-phosphate isomerase like protein, domain 1"/>
    <property type="match status" value="1"/>
</dbReference>
<dbReference type="GO" id="GO:0003735">
    <property type="term" value="F:structural constituent of ribosome"/>
    <property type="evidence" value="ECO:0007669"/>
    <property type="project" value="InterPro"/>
</dbReference>
<dbReference type="InterPro" id="IPR001865">
    <property type="entry name" value="Ribosomal_uS2"/>
</dbReference>
<organism evidence="4 5">
    <name type="scientific">Coptis chinensis</name>
    <dbReference type="NCBI Taxonomy" id="261450"/>
    <lineage>
        <taxon>Eukaryota</taxon>
        <taxon>Viridiplantae</taxon>
        <taxon>Streptophyta</taxon>
        <taxon>Embryophyta</taxon>
        <taxon>Tracheophyta</taxon>
        <taxon>Spermatophyta</taxon>
        <taxon>Magnoliopsida</taxon>
        <taxon>Ranunculales</taxon>
        <taxon>Ranunculaceae</taxon>
        <taxon>Coptidoideae</taxon>
        <taxon>Coptis</taxon>
    </lineage>
</organism>
<accession>A0A835LNS6</accession>
<dbReference type="GO" id="GO:0006412">
    <property type="term" value="P:translation"/>
    <property type="evidence" value="ECO:0007669"/>
    <property type="project" value="InterPro"/>
</dbReference>
<dbReference type="InterPro" id="IPR018130">
    <property type="entry name" value="Ribosomal_uS2_CS"/>
</dbReference>
<dbReference type="GO" id="GO:1990904">
    <property type="term" value="C:ribonucleoprotein complex"/>
    <property type="evidence" value="ECO:0007669"/>
    <property type="project" value="UniProtKB-KW"/>
</dbReference>
<evidence type="ECO:0000256" key="1">
    <source>
        <dbReference type="ARBA" id="ARBA00006242"/>
    </source>
</evidence>
<evidence type="ECO:0000256" key="2">
    <source>
        <dbReference type="ARBA" id="ARBA00022980"/>
    </source>
</evidence>
<dbReference type="OrthoDB" id="565471at2759"/>
<evidence type="ECO:0000313" key="5">
    <source>
        <dbReference type="Proteomes" id="UP000631114"/>
    </source>
</evidence>
<evidence type="ECO:0000256" key="3">
    <source>
        <dbReference type="ARBA" id="ARBA00023274"/>
    </source>
</evidence>
<reference evidence="4 5" key="1">
    <citation type="submission" date="2020-10" db="EMBL/GenBank/DDBJ databases">
        <title>The Coptis chinensis genome and diversification of protoberbering-type alkaloids.</title>
        <authorList>
            <person name="Wang B."/>
            <person name="Shu S."/>
            <person name="Song C."/>
            <person name="Liu Y."/>
        </authorList>
    </citation>
    <scope>NUCLEOTIDE SEQUENCE [LARGE SCALE GENOMIC DNA]</scope>
    <source>
        <strain evidence="4">HL-2020</strain>
        <tissue evidence="4">Leaf</tissue>
    </source>
</reference>
<dbReference type="Proteomes" id="UP000631114">
    <property type="component" value="Unassembled WGS sequence"/>
</dbReference>
<name>A0A835LNS6_9MAGN</name>
<evidence type="ECO:0000313" key="4">
    <source>
        <dbReference type="EMBL" id="KAF9598164.1"/>
    </source>
</evidence>
<comment type="similarity">
    <text evidence="1">Belongs to the universal ribosomal protein uS2 family.</text>
</comment>
<comment type="caution">
    <text evidence="4">The sequence shown here is derived from an EMBL/GenBank/DDBJ whole genome shotgun (WGS) entry which is preliminary data.</text>
</comment>
<dbReference type="EMBL" id="JADFTS010000007">
    <property type="protein sequence ID" value="KAF9598164.1"/>
    <property type="molecule type" value="Genomic_DNA"/>
</dbReference>
<dbReference type="PROSITE" id="PS00962">
    <property type="entry name" value="RIBOSOMAL_S2_1"/>
    <property type="match status" value="1"/>
</dbReference>
<dbReference type="SUPFAM" id="SSF52313">
    <property type="entry name" value="Ribosomal protein S2"/>
    <property type="match status" value="1"/>
</dbReference>
<protein>
    <recommendedName>
        <fullName evidence="6">Ribosomal protein S2</fullName>
    </recommendedName>
</protein>
<keyword evidence="2" id="KW-0689">Ribosomal protein</keyword>
<gene>
    <name evidence="4" type="ORF">IFM89_025781</name>
</gene>
<dbReference type="AlphaFoldDB" id="A0A835LNS6"/>